<evidence type="ECO:0000313" key="5">
    <source>
        <dbReference type="Proteomes" id="UP000263377"/>
    </source>
</evidence>
<keyword evidence="1" id="KW-0285">Flavoprotein</keyword>
<evidence type="ECO:0000256" key="2">
    <source>
        <dbReference type="ARBA" id="ARBA00022643"/>
    </source>
</evidence>
<dbReference type="Pfam" id="PF02525">
    <property type="entry name" value="Flavodoxin_2"/>
    <property type="match status" value="1"/>
</dbReference>
<dbReference type="InterPro" id="IPR003680">
    <property type="entry name" value="Flavodoxin_fold"/>
</dbReference>
<reference evidence="4 5" key="1">
    <citation type="submission" date="2018-08" db="EMBL/GenBank/DDBJ databases">
        <title>Diversity &amp; Physiological Properties of Lignin-Decomposing Actinobacteria from Soil.</title>
        <authorList>
            <person name="Roh S.G."/>
            <person name="Kim S.B."/>
        </authorList>
    </citation>
    <scope>NUCLEOTIDE SEQUENCE [LARGE SCALE GENOMIC DNA]</scope>
    <source>
        <strain evidence="4 5">MMS17-GH009</strain>
    </source>
</reference>
<name>A0A372ZXB1_9ACTN</name>
<dbReference type="RefSeq" id="WP_049651640.1">
    <property type="nucleotide sequence ID" value="NZ_QVIG01000001.1"/>
</dbReference>
<evidence type="ECO:0000313" key="4">
    <source>
        <dbReference type="EMBL" id="RGD60506.1"/>
    </source>
</evidence>
<dbReference type="InterPro" id="IPR029039">
    <property type="entry name" value="Flavoprotein-like_sf"/>
</dbReference>
<organism evidence="4 5">
    <name type="scientific">Kitasatospora xanthocidica</name>
    <dbReference type="NCBI Taxonomy" id="83382"/>
    <lineage>
        <taxon>Bacteria</taxon>
        <taxon>Bacillati</taxon>
        <taxon>Actinomycetota</taxon>
        <taxon>Actinomycetes</taxon>
        <taxon>Kitasatosporales</taxon>
        <taxon>Streptomycetaceae</taxon>
        <taxon>Kitasatospora</taxon>
    </lineage>
</organism>
<dbReference type="EMBL" id="QVIG01000001">
    <property type="protein sequence ID" value="RGD60506.1"/>
    <property type="molecule type" value="Genomic_DNA"/>
</dbReference>
<dbReference type="PANTHER" id="PTHR43278:SF4">
    <property type="entry name" value="NAD(P)H-DEPENDENT FMN-CONTAINING OXIDOREDUCTASE YWQN-RELATED"/>
    <property type="match status" value="1"/>
</dbReference>
<proteinExistence type="predicted"/>
<dbReference type="PANTHER" id="PTHR43278">
    <property type="entry name" value="NAD(P)H-DEPENDENT FMN-CONTAINING OXIDOREDUCTASE YWQN-RELATED"/>
    <property type="match status" value="1"/>
</dbReference>
<comment type="caution">
    <text evidence="4">The sequence shown here is derived from an EMBL/GenBank/DDBJ whole genome shotgun (WGS) entry which is preliminary data.</text>
</comment>
<protein>
    <submittedName>
        <fullName evidence="4">Flavodoxin family protein</fullName>
    </submittedName>
</protein>
<dbReference type="Gene3D" id="3.40.50.360">
    <property type="match status" value="1"/>
</dbReference>
<evidence type="ECO:0000259" key="3">
    <source>
        <dbReference type="Pfam" id="PF02525"/>
    </source>
</evidence>
<accession>A0A372ZXB1</accession>
<evidence type="ECO:0000256" key="1">
    <source>
        <dbReference type="ARBA" id="ARBA00022630"/>
    </source>
</evidence>
<dbReference type="InterPro" id="IPR051796">
    <property type="entry name" value="ISF_SsuE-like"/>
</dbReference>
<dbReference type="AlphaFoldDB" id="A0A372ZXB1"/>
<dbReference type="Proteomes" id="UP000263377">
    <property type="component" value="Unassembled WGS sequence"/>
</dbReference>
<keyword evidence="5" id="KW-1185">Reference proteome</keyword>
<gene>
    <name evidence="4" type="ORF">DR950_24450</name>
</gene>
<dbReference type="SUPFAM" id="SSF52218">
    <property type="entry name" value="Flavoproteins"/>
    <property type="match status" value="1"/>
</dbReference>
<feature type="domain" description="Flavodoxin-like fold" evidence="3">
    <location>
        <begin position="13"/>
        <end position="180"/>
    </location>
</feature>
<keyword evidence="2" id="KW-0288">FMN</keyword>
<sequence length="193" mass="21084">MGDQPPGAETPRRFLFLDASARPDGNSARLARLAAESSLPAGAEQQWLRLDEHPLPPFRDLRHTGDGTYPEPAGHERTLLDATLAATDLVFVAPLYWYALPTSAKLYLDYWSAWFRVPGVEFREGMRGGTIWGVTALATEDDDNAEPLIGTLRLTADYMGMRWGGVLLGHGTRPGEALADERAVIAAKSFFAG</sequence>